<comment type="cofactor">
    <cofactor evidence="1">
        <name>L-ascorbate</name>
        <dbReference type="ChEBI" id="CHEBI:38290"/>
    </cofactor>
</comment>
<dbReference type="GO" id="GO:0004656">
    <property type="term" value="F:procollagen-proline 4-dioxygenase activity"/>
    <property type="evidence" value="ECO:0007669"/>
    <property type="project" value="TreeGrafter"/>
</dbReference>
<dbReference type="InterPro" id="IPR006620">
    <property type="entry name" value="Pro_4_hyd_alph"/>
</dbReference>
<dbReference type="InterPro" id="IPR045054">
    <property type="entry name" value="P4HA-like"/>
</dbReference>
<dbReference type="PANTHER" id="PTHR10869:SF246">
    <property type="entry name" value="TRANSMEMBRANE PROLYL 4-HYDROXYLASE"/>
    <property type="match status" value="1"/>
</dbReference>
<dbReference type="Pfam" id="PF13640">
    <property type="entry name" value="2OG-FeII_Oxy_3"/>
    <property type="match status" value="1"/>
</dbReference>
<feature type="domain" description="Fe2OG dioxygenase" evidence="6">
    <location>
        <begin position="108"/>
        <end position="209"/>
    </location>
</feature>
<evidence type="ECO:0000256" key="2">
    <source>
        <dbReference type="ARBA" id="ARBA00022723"/>
    </source>
</evidence>
<evidence type="ECO:0000313" key="7">
    <source>
        <dbReference type="EMBL" id="CAB5218126.1"/>
    </source>
</evidence>
<keyword evidence="3 7" id="KW-0223">Dioxygenase</keyword>
<dbReference type="InterPro" id="IPR005123">
    <property type="entry name" value="Oxoglu/Fe-dep_dioxygenase_dom"/>
</dbReference>
<protein>
    <submittedName>
        <fullName evidence="7">Oxoglutarate/iron-dependent dioxygenase</fullName>
    </submittedName>
</protein>
<keyword evidence="5" id="KW-0408">Iron</keyword>
<dbReference type="PANTHER" id="PTHR10869">
    <property type="entry name" value="PROLYL 4-HYDROXYLASE ALPHA SUBUNIT"/>
    <property type="match status" value="1"/>
</dbReference>
<reference evidence="7" key="1">
    <citation type="submission" date="2020-05" db="EMBL/GenBank/DDBJ databases">
        <authorList>
            <person name="Chiriac C."/>
            <person name="Salcher M."/>
            <person name="Ghai R."/>
            <person name="Kavagutti S V."/>
        </authorList>
    </citation>
    <scope>NUCLEOTIDE SEQUENCE</scope>
</reference>
<evidence type="ECO:0000256" key="3">
    <source>
        <dbReference type="ARBA" id="ARBA00022964"/>
    </source>
</evidence>
<proteinExistence type="predicted"/>
<organism evidence="7">
    <name type="scientific">uncultured Caudovirales phage</name>
    <dbReference type="NCBI Taxonomy" id="2100421"/>
    <lineage>
        <taxon>Viruses</taxon>
        <taxon>Duplodnaviria</taxon>
        <taxon>Heunggongvirae</taxon>
        <taxon>Uroviricota</taxon>
        <taxon>Caudoviricetes</taxon>
        <taxon>Peduoviridae</taxon>
        <taxon>Maltschvirus</taxon>
        <taxon>Maltschvirus maltsch</taxon>
    </lineage>
</organism>
<evidence type="ECO:0000256" key="4">
    <source>
        <dbReference type="ARBA" id="ARBA00023002"/>
    </source>
</evidence>
<dbReference type="SMART" id="SM00702">
    <property type="entry name" value="P4Hc"/>
    <property type="match status" value="1"/>
</dbReference>
<dbReference type="EMBL" id="LR798257">
    <property type="protein sequence ID" value="CAB5218126.1"/>
    <property type="molecule type" value="Genomic_DNA"/>
</dbReference>
<dbReference type="GO" id="GO:0005506">
    <property type="term" value="F:iron ion binding"/>
    <property type="evidence" value="ECO:0007669"/>
    <property type="project" value="InterPro"/>
</dbReference>
<dbReference type="Gene3D" id="2.60.120.620">
    <property type="entry name" value="q2cbj1_9rhob like domain"/>
    <property type="match status" value="1"/>
</dbReference>
<dbReference type="PROSITE" id="PS51471">
    <property type="entry name" value="FE2OG_OXY"/>
    <property type="match status" value="1"/>
</dbReference>
<sequence length="218" mass="24661">MNQGPPISITPSGFFGSSKDLIQSRENFMTAEEIKFLSEAAKKITIWDETETHYNENGTVIYDSVYWKDRVATAPTLDKNDPSISPVIVGIQQRLKKEVDAFFNVDAIPTSPAIVRWLPGQLQHPHADKELHDGPDAGQPNDFPWYDLSGLFYLNDDYEGGELYFPLQNIQFKPKSGGAYFFPGDKNFIHGVTEITSGIRYVIPFFWTIKNHTGENQP</sequence>
<name>A0A6J7WK51_9CAUD</name>
<accession>A0A6J7WK51</accession>
<evidence type="ECO:0000256" key="5">
    <source>
        <dbReference type="ARBA" id="ARBA00023004"/>
    </source>
</evidence>
<gene>
    <name evidence="7" type="ORF">UFOVP204_8</name>
</gene>
<keyword evidence="2" id="KW-0479">Metal-binding</keyword>
<evidence type="ECO:0000256" key="1">
    <source>
        <dbReference type="ARBA" id="ARBA00001961"/>
    </source>
</evidence>
<dbReference type="InterPro" id="IPR044862">
    <property type="entry name" value="Pro_4_hyd_alph_FE2OG_OXY"/>
</dbReference>
<dbReference type="GO" id="GO:0031418">
    <property type="term" value="F:L-ascorbic acid binding"/>
    <property type="evidence" value="ECO:0007669"/>
    <property type="project" value="InterPro"/>
</dbReference>
<keyword evidence="4" id="KW-0560">Oxidoreductase</keyword>
<evidence type="ECO:0000259" key="6">
    <source>
        <dbReference type="PROSITE" id="PS51471"/>
    </source>
</evidence>